<dbReference type="Pfam" id="PF01337">
    <property type="entry name" value="Barstar"/>
    <property type="match status" value="1"/>
</dbReference>
<dbReference type="SUPFAM" id="SSF52038">
    <property type="entry name" value="Barstar-related"/>
    <property type="match status" value="1"/>
</dbReference>
<evidence type="ECO:0000313" key="3">
    <source>
        <dbReference type="EMBL" id="MEI5907013.1"/>
    </source>
</evidence>
<comment type="similarity">
    <text evidence="1">Belongs to the barstar family.</text>
</comment>
<dbReference type="InterPro" id="IPR035905">
    <property type="entry name" value="Barstar-like_sf"/>
</dbReference>
<dbReference type="EMBL" id="JBBAXC010000005">
    <property type="protein sequence ID" value="MEI5907013.1"/>
    <property type="molecule type" value="Genomic_DNA"/>
</dbReference>
<evidence type="ECO:0000256" key="1">
    <source>
        <dbReference type="ARBA" id="ARBA00006845"/>
    </source>
</evidence>
<comment type="caution">
    <text evidence="3">The sequence shown here is derived from an EMBL/GenBank/DDBJ whole genome shotgun (WGS) entry which is preliminary data.</text>
</comment>
<evidence type="ECO:0000313" key="4">
    <source>
        <dbReference type="Proteomes" id="UP001312865"/>
    </source>
</evidence>
<feature type="domain" description="Barstar (barnase inhibitor)" evidence="2">
    <location>
        <begin position="9"/>
        <end position="84"/>
    </location>
</feature>
<sequence length="97" mass="11335">MDIQRKSSVIIDVSNIKTSKELHLTLKESLEFPNFYGENWDAFWDSITGLVELPEKIEFVGWRILEINLPKDVAILKELLINYNNKSYGLKTVFIFN</sequence>
<reference evidence="3 4" key="1">
    <citation type="journal article" date="2018" name="J. Microbiol.">
        <title>Bacillus spongiae sp. nov., isolated from sponge of Jeju Island.</title>
        <authorList>
            <person name="Lee G.E."/>
            <person name="Im W.T."/>
            <person name="Park J.S."/>
        </authorList>
    </citation>
    <scope>NUCLEOTIDE SEQUENCE [LARGE SCALE GENOMIC DNA]</scope>
    <source>
        <strain evidence="3 4">135PIL107-10</strain>
    </source>
</reference>
<keyword evidence="4" id="KW-1185">Reference proteome</keyword>
<accession>A0ABU8HD84</accession>
<evidence type="ECO:0000259" key="2">
    <source>
        <dbReference type="Pfam" id="PF01337"/>
    </source>
</evidence>
<dbReference type="Proteomes" id="UP001312865">
    <property type="component" value="Unassembled WGS sequence"/>
</dbReference>
<name>A0ABU8HD84_9BACI</name>
<proteinExistence type="inferred from homology"/>
<dbReference type="InterPro" id="IPR000468">
    <property type="entry name" value="Barstar"/>
</dbReference>
<protein>
    <submittedName>
        <fullName evidence="3">Barstar family protein</fullName>
    </submittedName>
</protein>
<dbReference type="Gene3D" id="3.30.370.10">
    <property type="entry name" value="Barstar-like"/>
    <property type="match status" value="1"/>
</dbReference>
<gene>
    <name evidence="3" type="ORF">WAK64_08080</name>
</gene>
<organism evidence="3 4">
    <name type="scientific">Bacillus spongiae</name>
    <dbReference type="NCBI Taxonomy" id="2683610"/>
    <lineage>
        <taxon>Bacteria</taxon>
        <taxon>Bacillati</taxon>
        <taxon>Bacillota</taxon>
        <taxon>Bacilli</taxon>
        <taxon>Bacillales</taxon>
        <taxon>Bacillaceae</taxon>
        <taxon>Bacillus</taxon>
    </lineage>
</organism>